<dbReference type="Proteomes" id="UP000051790">
    <property type="component" value="Unassembled WGS sequence"/>
</dbReference>
<evidence type="ECO:0000313" key="1">
    <source>
        <dbReference type="EMBL" id="KRL42192.1"/>
    </source>
</evidence>
<reference evidence="1 2" key="1">
    <citation type="journal article" date="2015" name="Genome Announc.">
        <title>Expanding the biotechnology potential of lactobacilli through comparative genomics of 213 strains and associated genera.</title>
        <authorList>
            <person name="Sun Z."/>
            <person name="Harris H.M."/>
            <person name="McCann A."/>
            <person name="Guo C."/>
            <person name="Argimon S."/>
            <person name="Zhang W."/>
            <person name="Yang X."/>
            <person name="Jeffery I.B."/>
            <person name="Cooney J.C."/>
            <person name="Kagawa T.F."/>
            <person name="Liu W."/>
            <person name="Song Y."/>
            <person name="Salvetti E."/>
            <person name="Wrobel A."/>
            <person name="Rasinkangas P."/>
            <person name="Parkhill J."/>
            <person name="Rea M.C."/>
            <person name="O'Sullivan O."/>
            <person name="Ritari J."/>
            <person name="Douillard F.P."/>
            <person name="Paul Ross R."/>
            <person name="Yang R."/>
            <person name="Briner A.E."/>
            <person name="Felis G.E."/>
            <person name="de Vos W.M."/>
            <person name="Barrangou R."/>
            <person name="Klaenhammer T.R."/>
            <person name="Caufield P.W."/>
            <person name="Cui Y."/>
            <person name="Zhang H."/>
            <person name="O'Toole P.W."/>
        </authorList>
    </citation>
    <scope>NUCLEOTIDE SEQUENCE [LARGE SCALE GENOMIC DNA]</scope>
    <source>
        <strain evidence="1 2">DSM 13343</strain>
    </source>
</reference>
<sequence length="56" mass="6207">MTKDADAKSKIRTFKSVDPKITDETVLAIAELVNSFVDDDLQKPIVTRADEIDIEG</sequence>
<name>A0A0R1QBW7_9LACO</name>
<dbReference type="EMBL" id="AZEU01000232">
    <property type="protein sequence ID" value="KRL42192.1"/>
    <property type="molecule type" value="Genomic_DNA"/>
</dbReference>
<protein>
    <submittedName>
        <fullName evidence="1">Uncharacterized protein</fullName>
    </submittedName>
</protein>
<evidence type="ECO:0000313" key="2">
    <source>
        <dbReference type="Proteomes" id="UP000051790"/>
    </source>
</evidence>
<dbReference type="AlphaFoldDB" id="A0A0R1QBW7"/>
<organism evidence="1 2">
    <name type="scientific">Lacticaseibacillus manihotivorans DSM 13343 = JCM 12514</name>
    <dbReference type="NCBI Taxonomy" id="1423769"/>
    <lineage>
        <taxon>Bacteria</taxon>
        <taxon>Bacillati</taxon>
        <taxon>Bacillota</taxon>
        <taxon>Bacilli</taxon>
        <taxon>Lactobacillales</taxon>
        <taxon>Lactobacillaceae</taxon>
        <taxon>Lacticaseibacillus</taxon>
    </lineage>
</organism>
<comment type="caution">
    <text evidence="1">The sequence shown here is derived from an EMBL/GenBank/DDBJ whole genome shotgun (WGS) entry which is preliminary data.</text>
</comment>
<keyword evidence="2" id="KW-1185">Reference proteome</keyword>
<accession>A0A0R1QBW7</accession>
<dbReference type="PATRIC" id="fig|1423769.4.peg.2091"/>
<proteinExistence type="predicted"/>
<gene>
    <name evidence="1" type="ORF">FD01_GL001942</name>
</gene>